<keyword evidence="1" id="KW-1185">Reference proteome</keyword>
<dbReference type="RefSeq" id="XP_073799835.1">
    <property type="nucleotide sequence ID" value="XM_073943734.1"/>
</dbReference>
<dbReference type="Proteomes" id="UP000000437">
    <property type="component" value="Chromosome 3"/>
</dbReference>
<proteinExistence type="predicted"/>
<name>A0AC58J037_DANRE</name>
<evidence type="ECO:0000313" key="1">
    <source>
        <dbReference type="Proteomes" id="UP000000437"/>
    </source>
</evidence>
<reference evidence="2" key="1">
    <citation type="submission" date="2025-08" db="UniProtKB">
        <authorList>
            <consortium name="RefSeq"/>
        </authorList>
    </citation>
    <scope>IDENTIFICATION</scope>
    <source>
        <strain evidence="2">Tuebingen</strain>
        <tissue evidence="2">Fibroblasts and whole tissue</tissue>
    </source>
</reference>
<accession>A0AC58J037</accession>
<evidence type="ECO:0000313" key="2">
    <source>
        <dbReference type="RefSeq" id="XP_073799835.1"/>
    </source>
</evidence>
<organism evidence="1 2">
    <name type="scientific">Danio rerio</name>
    <name type="common">Zebrafish</name>
    <name type="synonym">Brachydanio rerio</name>
    <dbReference type="NCBI Taxonomy" id="7955"/>
    <lineage>
        <taxon>Eukaryota</taxon>
        <taxon>Metazoa</taxon>
        <taxon>Chordata</taxon>
        <taxon>Craniata</taxon>
        <taxon>Vertebrata</taxon>
        <taxon>Euteleostomi</taxon>
        <taxon>Actinopterygii</taxon>
        <taxon>Neopterygii</taxon>
        <taxon>Teleostei</taxon>
        <taxon>Ostariophysi</taxon>
        <taxon>Cypriniformes</taxon>
        <taxon>Danionidae</taxon>
        <taxon>Danioninae</taxon>
        <taxon>Danio</taxon>
    </lineage>
</organism>
<gene>
    <name evidence="2" type="primary">irgf4</name>
</gene>
<sequence>MAEALREEMDSLSVQELSCPVCTESFRSPVMLSCGHSFCKECLQRFWRIKGTQECPVCRRRSSKEDPPYNFTLQNLCEAYKRHSSRSEEMCSLHGEKFKLFCLEDNQPVCVVCRDSQIHTNHTFRPIDEAAAACKHQLDTKLKTLQEKLKRKENVKEELERTVFNVKAQAEQTERQIRLQFQKLQQFLRDEEEASVSAVRKEEEQKQQMMKEKLEEINKHISDLSHAIRDTEESMSHSSIRFLQEFPVSMKRLQISQPDLWMPAGALINESRYLANLMLRVWWNTQDVSERRIVLVGGRGAGKTASANTILGGRDFISERGLGSVTSECSVAQARVLGRSVSVVDTPGLLNTEMMEINRAVSLSSPGPHAFLIVFNVNDRYTDQQIPQMMEKIFGEVVFKYSIILFTRGFGVRQRESFLQKFTKGFVNNREQLDEEEHIEELIEENSALRGLVRECGGRYHLFNNLDVNNRWQVENLLQKIDSIIQQNGGRHYTNQMYEDAQRGRREEEGIREELMMLTLEVNFSDRVVVTDAGLHVVMSRMKKNTKVNRE</sequence>
<protein>
    <submittedName>
        <fullName evidence="2">Uncharacterized protein irgf4 isoform X1</fullName>
    </submittedName>
</protein>